<keyword evidence="6" id="KW-1185">Reference proteome</keyword>
<dbReference type="InterPro" id="IPR036683">
    <property type="entry name" value="CO_DH_flav_C_dom_sf"/>
</dbReference>
<dbReference type="InterPro" id="IPR016167">
    <property type="entry name" value="FAD-bd_PCMH_sub1"/>
</dbReference>
<dbReference type="InterPro" id="IPR036318">
    <property type="entry name" value="FAD-bd_PCMH-like_sf"/>
</dbReference>
<dbReference type="EMBL" id="SNYO01000001">
    <property type="protein sequence ID" value="TDQ64777.1"/>
    <property type="molecule type" value="Genomic_DNA"/>
</dbReference>
<dbReference type="InterPro" id="IPR016166">
    <property type="entry name" value="FAD-bd_PCMH"/>
</dbReference>
<dbReference type="OrthoDB" id="9793944at2"/>
<dbReference type="Gene3D" id="3.30.465.10">
    <property type="match status" value="1"/>
</dbReference>
<evidence type="ECO:0000256" key="2">
    <source>
        <dbReference type="ARBA" id="ARBA00022827"/>
    </source>
</evidence>
<dbReference type="Gene3D" id="3.30.43.10">
    <property type="entry name" value="Uridine Diphospho-n-acetylenolpyruvylglucosamine Reductase, domain 2"/>
    <property type="match status" value="1"/>
</dbReference>
<feature type="domain" description="FAD-binding PCMH-type" evidence="4">
    <location>
        <begin position="1"/>
        <end position="177"/>
    </location>
</feature>
<dbReference type="SUPFAM" id="SSF56176">
    <property type="entry name" value="FAD-binding/transporter-associated domain-like"/>
    <property type="match status" value="1"/>
</dbReference>
<dbReference type="InterPro" id="IPR005107">
    <property type="entry name" value="CO_DH_flav_C"/>
</dbReference>
<evidence type="ECO:0000259" key="4">
    <source>
        <dbReference type="PROSITE" id="PS51387"/>
    </source>
</evidence>
<sequence length="271" mass="28345">MIRTHLRYHRPDTPDDAAALLAEHHGRVAVLAGGSQLLPRMHRGEVDLDHVVDLRGLGLRAIERTGGRVRLGAMVTYDDALASALLAEAVPLLPRVARGVTGGRQLTGHATLVGALCHAFPGTDMPGALSALGATVELHGPDGPRECPVDEFLLGAQSIDRRPGEFVAAVTVDGVARSGYCKVKHATGSWPIATASAIEDGDALTVTLGAVQARPLRIVIPDPTRSAVDDAVAAAVTAPWTDVLAPGDYRARIAPVVARRALTELREGAHA</sequence>
<dbReference type="PANTHER" id="PTHR42659:SF2">
    <property type="entry name" value="XANTHINE DEHYDROGENASE SUBUNIT C-RELATED"/>
    <property type="match status" value="1"/>
</dbReference>
<proteinExistence type="predicted"/>
<dbReference type="PANTHER" id="PTHR42659">
    <property type="entry name" value="XANTHINE DEHYDROGENASE SUBUNIT C-RELATED"/>
    <property type="match status" value="1"/>
</dbReference>
<evidence type="ECO:0000256" key="1">
    <source>
        <dbReference type="ARBA" id="ARBA00022630"/>
    </source>
</evidence>
<dbReference type="SUPFAM" id="SSF55447">
    <property type="entry name" value="CO dehydrogenase flavoprotein C-terminal domain-like"/>
    <property type="match status" value="1"/>
</dbReference>
<dbReference type="SMART" id="SM01092">
    <property type="entry name" value="CO_deh_flav_C"/>
    <property type="match status" value="1"/>
</dbReference>
<evidence type="ECO:0000313" key="6">
    <source>
        <dbReference type="Proteomes" id="UP000295705"/>
    </source>
</evidence>
<comment type="caution">
    <text evidence="5">The sequence shown here is derived from an EMBL/GenBank/DDBJ whole genome shotgun (WGS) entry which is preliminary data.</text>
</comment>
<dbReference type="GO" id="GO:0016491">
    <property type="term" value="F:oxidoreductase activity"/>
    <property type="evidence" value="ECO:0007669"/>
    <property type="project" value="UniProtKB-KW"/>
</dbReference>
<dbReference type="InterPro" id="IPR016169">
    <property type="entry name" value="FAD-bd_PCMH_sub2"/>
</dbReference>
<gene>
    <name evidence="5" type="ORF">EV188_10124</name>
</gene>
<dbReference type="PROSITE" id="PS51387">
    <property type="entry name" value="FAD_PCMH"/>
    <property type="match status" value="1"/>
</dbReference>
<accession>A0A4R6VQK0</accession>
<reference evidence="5 6" key="1">
    <citation type="submission" date="2019-03" db="EMBL/GenBank/DDBJ databases">
        <title>Genomic Encyclopedia of Type Strains, Phase IV (KMG-IV): sequencing the most valuable type-strain genomes for metagenomic binning, comparative biology and taxonomic classification.</title>
        <authorList>
            <person name="Goeker M."/>
        </authorList>
    </citation>
    <scope>NUCLEOTIDE SEQUENCE [LARGE SCALE GENOMIC DNA]</scope>
    <source>
        <strain evidence="5 6">DSM 45775</strain>
    </source>
</reference>
<organism evidence="5 6">
    <name type="scientific">Actinomycetospora succinea</name>
    <dbReference type="NCBI Taxonomy" id="663603"/>
    <lineage>
        <taxon>Bacteria</taxon>
        <taxon>Bacillati</taxon>
        <taxon>Actinomycetota</taxon>
        <taxon>Actinomycetes</taxon>
        <taxon>Pseudonocardiales</taxon>
        <taxon>Pseudonocardiaceae</taxon>
        <taxon>Actinomycetospora</taxon>
    </lineage>
</organism>
<dbReference type="InterPro" id="IPR002346">
    <property type="entry name" value="Mopterin_DH_FAD-bd"/>
</dbReference>
<dbReference type="InterPro" id="IPR051312">
    <property type="entry name" value="Diverse_Substr_Oxidored"/>
</dbReference>
<evidence type="ECO:0000256" key="3">
    <source>
        <dbReference type="ARBA" id="ARBA00023002"/>
    </source>
</evidence>
<keyword evidence="2" id="KW-0274">FAD</keyword>
<protein>
    <submittedName>
        <fullName evidence="5">Carbon-monoxide dehydrogenase medium subunit</fullName>
    </submittedName>
</protein>
<keyword evidence="3" id="KW-0560">Oxidoreductase</keyword>
<dbReference type="GO" id="GO:0071949">
    <property type="term" value="F:FAD binding"/>
    <property type="evidence" value="ECO:0007669"/>
    <property type="project" value="InterPro"/>
</dbReference>
<dbReference type="AlphaFoldDB" id="A0A4R6VQK0"/>
<evidence type="ECO:0000313" key="5">
    <source>
        <dbReference type="EMBL" id="TDQ64777.1"/>
    </source>
</evidence>
<name>A0A4R6VQK0_9PSEU</name>
<keyword evidence="1" id="KW-0285">Flavoprotein</keyword>
<dbReference type="RefSeq" id="WP_133824236.1">
    <property type="nucleotide sequence ID" value="NZ_BAABHR010000015.1"/>
</dbReference>
<dbReference type="Proteomes" id="UP000295705">
    <property type="component" value="Unassembled WGS sequence"/>
</dbReference>
<dbReference type="Pfam" id="PF00941">
    <property type="entry name" value="FAD_binding_5"/>
    <property type="match status" value="1"/>
</dbReference>